<comment type="similarity">
    <text evidence="1 4">Belongs to the glycosyl hydrolase 28 family.</text>
</comment>
<reference evidence="6 7" key="1">
    <citation type="submission" date="2020-08" db="EMBL/GenBank/DDBJ databases">
        <title>Genomic Encyclopedia of Type Strains, Phase IV (KMG-IV): sequencing the most valuable type-strain genomes for metagenomic binning, comparative biology and taxonomic classification.</title>
        <authorList>
            <person name="Goeker M."/>
        </authorList>
    </citation>
    <scope>NUCLEOTIDE SEQUENCE [LARGE SCALE GENOMIC DNA]</scope>
    <source>
        <strain evidence="6 7">DSM 27471</strain>
    </source>
</reference>
<comment type="caution">
    <text evidence="6">The sequence shown here is derived from an EMBL/GenBank/DDBJ whole genome shotgun (WGS) entry which is preliminary data.</text>
</comment>
<dbReference type="GO" id="GO:0005975">
    <property type="term" value="P:carbohydrate metabolic process"/>
    <property type="evidence" value="ECO:0007669"/>
    <property type="project" value="InterPro"/>
</dbReference>
<dbReference type="SMART" id="SM00710">
    <property type="entry name" value="PbH1"/>
    <property type="match status" value="6"/>
</dbReference>
<dbReference type="InterPro" id="IPR012334">
    <property type="entry name" value="Pectin_lyas_fold"/>
</dbReference>
<dbReference type="InterPro" id="IPR011050">
    <property type="entry name" value="Pectin_lyase_fold/virulence"/>
</dbReference>
<accession>A0A7W5DRX8</accession>
<dbReference type="GO" id="GO:0004650">
    <property type="term" value="F:polygalacturonase activity"/>
    <property type="evidence" value="ECO:0007669"/>
    <property type="project" value="InterPro"/>
</dbReference>
<dbReference type="AlphaFoldDB" id="A0A7W5DRX8"/>
<keyword evidence="7" id="KW-1185">Reference proteome</keyword>
<keyword evidence="2 4" id="KW-0378">Hydrolase</keyword>
<dbReference type="InterPro" id="IPR026444">
    <property type="entry name" value="Secre_tail"/>
</dbReference>
<dbReference type="InterPro" id="IPR006626">
    <property type="entry name" value="PbH1"/>
</dbReference>
<gene>
    <name evidence="6" type="ORF">FHX64_002158</name>
</gene>
<dbReference type="Pfam" id="PF18962">
    <property type="entry name" value="Por_Secre_tail"/>
    <property type="match status" value="1"/>
</dbReference>
<dbReference type="InterPro" id="IPR000743">
    <property type="entry name" value="Glyco_hydro_28"/>
</dbReference>
<dbReference type="SUPFAM" id="SSF51126">
    <property type="entry name" value="Pectin lyase-like"/>
    <property type="match status" value="1"/>
</dbReference>
<dbReference type="Pfam" id="PF00295">
    <property type="entry name" value="Glyco_hydro_28"/>
    <property type="match status" value="1"/>
</dbReference>
<evidence type="ECO:0000313" key="6">
    <source>
        <dbReference type="EMBL" id="MBB3187960.1"/>
    </source>
</evidence>
<name>A0A7W5DRX8_9PORP</name>
<evidence type="ECO:0000256" key="3">
    <source>
        <dbReference type="ARBA" id="ARBA00023295"/>
    </source>
</evidence>
<dbReference type="InterPro" id="IPR051801">
    <property type="entry name" value="GH28_Enzymes"/>
</dbReference>
<keyword evidence="3 4" id="KW-0326">Glycosidase</keyword>
<dbReference type="EMBL" id="JACHYB010000002">
    <property type="protein sequence ID" value="MBB3187960.1"/>
    <property type="molecule type" value="Genomic_DNA"/>
</dbReference>
<evidence type="ECO:0000256" key="1">
    <source>
        <dbReference type="ARBA" id="ARBA00008834"/>
    </source>
</evidence>
<dbReference type="PANTHER" id="PTHR31339:SF9">
    <property type="entry name" value="PLASMIN AND FIBRONECTIN-BINDING PROTEIN A"/>
    <property type="match status" value="1"/>
</dbReference>
<dbReference type="PANTHER" id="PTHR31339">
    <property type="entry name" value="PECTIN LYASE-RELATED"/>
    <property type="match status" value="1"/>
</dbReference>
<dbReference type="RefSeq" id="WP_183413761.1">
    <property type="nucleotide sequence ID" value="NZ_JACHYB010000002.1"/>
</dbReference>
<dbReference type="Proteomes" id="UP000544222">
    <property type="component" value="Unassembled WGS sequence"/>
</dbReference>
<feature type="domain" description="Secretion system C-terminal sorting" evidence="5">
    <location>
        <begin position="460"/>
        <end position="529"/>
    </location>
</feature>
<proteinExistence type="inferred from homology"/>
<protein>
    <submittedName>
        <fullName evidence="6">Polygalacturonase</fullName>
    </submittedName>
</protein>
<evidence type="ECO:0000313" key="7">
    <source>
        <dbReference type="Proteomes" id="UP000544222"/>
    </source>
</evidence>
<evidence type="ECO:0000256" key="2">
    <source>
        <dbReference type="ARBA" id="ARBA00022801"/>
    </source>
</evidence>
<organism evidence="6 7">
    <name type="scientific">Microbacter margulisiae</name>
    <dbReference type="NCBI Taxonomy" id="1350067"/>
    <lineage>
        <taxon>Bacteria</taxon>
        <taxon>Pseudomonadati</taxon>
        <taxon>Bacteroidota</taxon>
        <taxon>Bacteroidia</taxon>
        <taxon>Bacteroidales</taxon>
        <taxon>Porphyromonadaceae</taxon>
        <taxon>Microbacter</taxon>
    </lineage>
</organism>
<evidence type="ECO:0000256" key="4">
    <source>
        <dbReference type="RuleBase" id="RU361169"/>
    </source>
</evidence>
<dbReference type="NCBIfam" id="TIGR04183">
    <property type="entry name" value="Por_Secre_tail"/>
    <property type="match status" value="1"/>
</dbReference>
<dbReference type="Gene3D" id="2.160.20.10">
    <property type="entry name" value="Single-stranded right-handed beta-helix, Pectin lyase-like"/>
    <property type="match status" value="1"/>
</dbReference>
<evidence type="ECO:0000259" key="5">
    <source>
        <dbReference type="Pfam" id="PF18962"/>
    </source>
</evidence>
<sequence length="531" mass="57445">MTSSKNKLLLLCGCLLFEMFSYRLKASDIPLPTIPRTQFLITNYGASITNANNAAYINAAINAANAAGGGTVVFPKGTFLSGPITMKSNVNLYLADQDTLEILPYGSGNGLLPNTYPNNGSIDQYNPFIFGQNLNNIEVSGSGVIEGNGSAWWTAYASNSSMKRPCLIRFKACNTVLITGITLENSPGVHVTLGQSSSMGSNGTISYITVKAPSTSPNTDAIDTWYWNGIYIHHCNLSEGDDNVAMDSYSQNVTIKDCTLGYGHGISVGSYATAVHNITVDSCIFTNTTNGLRLKSQRDRGGSGANAVYNLSYSNITMTNVKWPFYITSYYYTSSPSISDPAQAITSTTPTWRDIYFKNITVNNSTYAGFIWGLPEQYVENVVFDNVKINATSRGMQTCFVDTLIFKNCSSITIPSGKGNAIYNPYDTINFSGLNPITGASTSCSSTGINEVIANGLHCYPNPVKGNVINLSADNTIVQVQLYSLLGLKLKEEHVNAMQFSMDISSLSSGYYILNVFFENGTVASQKLIKE</sequence>